<reference evidence="5 6" key="1">
    <citation type="submission" date="2019-04" db="EMBL/GenBank/DDBJ databases">
        <title>Annotation for the trematode Fasciola gigantica.</title>
        <authorList>
            <person name="Choi Y.-J."/>
        </authorList>
    </citation>
    <scope>NUCLEOTIDE SEQUENCE [LARGE SCALE GENOMIC DNA]</scope>
    <source>
        <strain evidence="5">Uganda_cow_1</strain>
    </source>
</reference>
<keyword evidence="2" id="KW-0736">Signalosome</keyword>
<accession>A0A504YEF4</accession>
<dbReference type="Proteomes" id="UP000316759">
    <property type="component" value="Unassembled WGS sequence"/>
</dbReference>
<dbReference type="InterPro" id="IPR000717">
    <property type="entry name" value="PCI_dom"/>
</dbReference>
<feature type="region of interest" description="Disordered" evidence="3">
    <location>
        <begin position="240"/>
        <end position="265"/>
    </location>
</feature>
<dbReference type="AlphaFoldDB" id="A0A504YEF4"/>
<evidence type="ECO:0000256" key="3">
    <source>
        <dbReference type="SAM" id="MobiDB-lite"/>
    </source>
</evidence>
<dbReference type="Pfam" id="PF01399">
    <property type="entry name" value="PCI"/>
    <property type="match status" value="1"/>
</dbReference>
<evidence type="ECO:0000256" key="1">
    <source>
        <dbReference type="ARBA" id="ARBA00008482"/>
    </source>
</evidence>
<dbReference type="InterPro" id="IPR045237">
    <property type="entry name" value="COPS7/eIF3m"/>
</dbReference>
<organism evidence="5 6">
    <name type="scientific">Fasciola gigantica</name>
    <name type="common">Giant liver fluke</name>
    <dbReference type="NCBI Taxonomy" id="46835"/>
    <lineage>
        <taxon>Eukaryota</taxon>
        <taxon>Metazoa</taxon>
        <taxon>Spiralia</taxon>
        <taxon>Lophotrochozoa</taxon>
        <taxon>Platyhelminthes</taxon>
        <taxon>Trematoda</taxon>
        <taxon>Digenea</taxon>
        <taxon>Plagiorchiida</taxon>
        <taxon>Echinostomata</taxon>
        <taxon>Echinostomatoidea</taxon>
        <taxon>Fasciolidae</taxon>
        <taxon>Fasciola</taxon>
    </lineage>
</organism>
<evidence type="ECO:0000313" key="5">
    <source>
        <dbReference type="EMBL" id="TPP58675.1"/>
    </source>
</evidence>
<proteinExistence type="inferred from homology"/>
<evidence type="ECO:0000313" key="6">
    <source>
        <dbReference type="Proteomes" id="UP000316759"/>
    </source>
</evidence>
<dbReference type="PANTHER" id="PTHR15350:SF5">
    <property type="entry name" value="COP9 SIGNALOSOME COMPLEX SUBUNIT 7"/>
    <property type="match status" value="1"/>
</dbReference>
<comment type="similarity">
    <text evidence="1">Belongs to the CSN7/EIF3M family. CSN7 subfamily.</text>
</comment>
<dbReference type="EMBL" id="SUNJ01011741">
    <property type="protein sequence ID" value="TPP58675.1"/>
    <property type="molecule type" value="Genomic_DNA"/>
</dbReference>
<comment type="caution">
    <text evidence="5">The sequence shown here is derived from an EMBL/GenBank/DDBJ whole genome shotgun (WGS) entry which is preliminary data.</text>
</comment>
<keyword evidence="6" id="KW-1185">Reference proteome</keyword>
<sequence length="278" mass="31322">MNEKVDAFLNQLHTGDATTIAEILTAATESPGIFVFGEFLDHPTVQQLKDGPQSQLIELLNLFCYGSYEKYVSKLDKYPPLSAAQIRKLKQLSIIDAAHHQRHIPYKSLFEKLGISSSRDLEDLIIELFYLEAITGKLDQQRAMLEVESAIGRDIHEVQIPELQKTLDVWLNRVESVLVHMGKEIKLANERRFESEVHQRSVVEAASSLKEALRGQLTKHEVDSVRMDVDDPFVHPDLLTDGRSGHFRSTGSSVDSPGGDKDGRGRMAVFKGLRKFNK</sequence>
<dbReference type="PROSITE" id="PS50250">
    <property type="entry name" value="PCI"/>
    <property type="match status" value="1"/>
</dbReference>
<name>A0A504YEF4_FASGI</name>
<dbReference type="PANTHER" id="PTHR15350">
    <property type="entry name" value="COP9 SIGNALOSOME COMPLEX SUBUNIT 7/DENDRITIC CELL PROTEIN GA17"/>
    <property type="match status" value="1"/>
</dbReference>
<feature type="domain" description="PCI" evidence="4">
    <location>
        <begin position="1"/>
        <end position="152"/>
    </location>
</feature>
<protein>
    <submittedName>
        <fullName evidence="5">COP9 signalosome complex subunit 7b</fullName>
    </submittedName>
</protein>
<dbReference type="OrthoDB" id="10265275at2759"/>
<dbReference type="GO" id="GO:0008180">
    <property type="term" value="C:COP9 signalosome"/>
    <property type="evidence" value="ECO:0007669"/>
    <property type="project" value="UniProtKB-KW"/>
</dbReference>
<gene>
    <name evidence="5" type="ORF">FGIG_08619</name>
</gene>
<dbReference type="STRING" id="46835.A0A504YEF4"/>
<evidence type="ECO:0000256" key="2">
    <source>
        <dbReference type="ARBA" id="ARBA00022790"/>
    </source>
</evidence>
<evidence type="ECO:0000259" key="4">
    <source>
        <dbReference type="PROSITE" id="PS50250"/>
    </source>
</evidence>
<dbReference type="SMART" id="SM00088">
    <property type="entry name" value="PINT"/>
    <property type="match status" value="1"/>
</dbReference>